<accession>A0A265UVN4</accession>
<organism evidence="1 2">
    <name type="scientific">Winogradskyella aurantia</name>
    <dbReference type="NCBI Taxonomy" id="1915063"/>
    <lineage>
        <taxon>Bacteria</taxon>
        <taxon>Pseudomonadati</taxon>
        <taxon>Bacteroidota</taxon>
        <taxon>Flavobacteriia</taxon>
        <taxon>Flavobacteriales</taxon>
        <taxon>Flavobacteriaceae</taxon>
        <taxon>Winogradskyella</taxon>
    </lineage>
</organism>
<evidence type="ECO:0000313" key="1">
    <source>
        <dbReference type="EMBL" id="OZV69366.1"/>
    </source>
</evidence>
<dbReference type="EMBL" id="NGJN01000003">
    <property type="protein sequence ID" value="OZV69366.1"/>
    <property type="molecule type" value="Genomic_DNA"/>
</dbReference>
<protein>
    <submittedName>
        <fullName evidence="1">Uncharacterized protein</fullName>
    </submittedName>
</protein>
<dbReference type="Proteomes" id="UP000216840">
    <property type="component" value="Unassembled WGS sequence"/>
</dbReference>
<gene>
    <name evidence="1" type="ORF">CA834_07905</name>
</gene>
<dbReference type="RefSeq" id="WP_094968140.1">
    <property type="nucleotide sequence ID" value="NZ_NGJN01000003.1"/>
</dbReference>
<evidence type="ECO:0000313" key="2">
    <source>
        <dbReference type="Proteomes" id="UP000216840"/>
    </source>
</evidence>
<name>A0A265UVN4_9FLAO</name>
<dbReference type="OrthoDB" id="1411114at2"/>
<comment type="caution">
    <text evidence="1">The sequence shown here is derived from an EMBL/GenBank/DDBJ whole genome shotgun (WGS) entry which is preliminary data.</text>
</comment>
<keyword evidence="2" id="KW-1185">Reference proteome</keyword>
<proteinExistence type="predicted"/>
<sequence>MRTFLLSLLACLVFQVHYGQETYTINGETLELKTEIEGELDLLWNIIDNEYRYFVKTNDGSIVELKNTKNEGRTYQEEYKSILSDLTQGMSTEKLKLTLYSLRNFIDHYNASVDASYISSTTESDVQFRLGVSGGLTNNPFVSNPDNTKNPLIGAELEIYEANVLPRHSGFLQLRHAFDSDDFPYAATEFSMGYRYRIINQSAFSIYGQVKLATLNFSDVTFTDANNMERNESNTAFDIPFIFGIGSDIKVGKNSFITIIYGELFAIFLDNQGNFSTDISIGYKFNL</sequence>
<reference evidence="1 2" key="1">
    <citation type="submission" date="2017-05" db="EMBL/GenBank/DDBJ databases">
        <title>The draft genome sequence of Idiomarina salinarum WNB302.</title>
        <authorList>
            <person name="Sun Y."/>
            <person name="Chen B."/>
            <person name="Du Z."/>
        </authorList>
    </citation>
    <scope>NUCLEOTIDE SEQUENCE [LARGE SCALE GENOMIC DNA]</scope>
    <source>
        <strain evidence="1 2">WNB302</strain>
    </source>
</reference>
<dbReference type="AlphaFoldDB" id="A0A265UVN4"/>